<evidence type="ECO:0000256" key="1">
    <source>
        <dbReference type="ARBA" id="ARBA00004123"/>
    </source>
</evidence>
<dbReference type="InterPro" id="IPR015381">
    <property type="entry name" value="XLF-like_N"/>
</dbReference>
<evidence type="ECO:0000256" key="5">
    <source>
        <dbReference type="ARBA" id="ARBA00023242"/>
    </source>
</evidence>
<evidence type="ECO:0000259" key="9">
    <source>
        <dbReference type="Pfam" id="PF09302"/>
    </source>
</evidence>
<comment type="similarity">
    <text evidence="6">Belongs to the XRCC4-XLF family. XLF subfamily.</text>
</comment>
<dbReference type="InterPro" id="IPR052287">
    <property type="entry name" value="NHEJ_factor"/>
</dbReference>
<feature type="domain" description="XLF-like coiled-coil region" evidence="10">
    <location>
        <begin position="128"/>
        <end position="178"/>
    </location>
</feature>
<dbReference type="OrthoDB" id="2155935at2759"/>
<dbReference type="PANTHER" id="PTHR32235">
    <property type="entry name" value="NON-HOMOLOGOUS END-JOINING FACTOR 1"/>
    <property type="match status" value="1"/>
</dbReference>
<keyword evidence="5" id="KW-0539">Nucleus</keyword>
<evidence type="ECO:0000256" key="2">
    <source>
        <dbReference type="ARBA" id="ARBA00022763"/>
    </source>
</evidence>
<feature type="compositionally biased region" description="Polar residues" evidence="8">
    <location>
        <begin position="408"/>
        <end position="429"/>
    </location>
</feature>
<evidence type="ECO:0000259" key="10">
    <source>
        <dbReference type="Pfam" id="PF21928"/>
    </source>
</evidence>
<dbReference type="PANTHER" id="PTHR32235:SF1">
    <property type="entry name" value="NON-HOMOLOGOUS END-JOINING FACTOR 1"/>
    <property type="match status" value="1"/>
</dbReference>
<gene>
    <name evidence="11" type="ORF">BCR34DRAFT_604049</name>
</gene>
<feature type="compositionally biased region" description="Acidic residues" evidence="8">
    <location>
        <begin position="294"/>
        <end position="303"/>
    </location>
</feature>
<proteinExistence type="inferred from homology"/>
<feature type="compositionally biased region" description="Polar residues" evidence="8">
    <location>
        <begin position="353"/>
        <end position="369"/>
    </location>
</feature>
<evidence type="ECO:0000313" key="11">
    <source>
        <dbReference type="EMBL" id="ORY06877.1"/>
    </source>
</evidence>
<dbReference type="AlphaFoldDB" id="A0A1Y1ZA18"/>
<evidence type="ECO:0000256" key="7">
    <source>
        <dbReference type="ARBA" id="ARBA00044529"/>
    </source>
</evidence>
<dbReference type="InterPro" id="IPR038051">
    <property type="entry name" value="XRCC4-like_N_sf"/>
</dbReference>
<evidence type="ECO:0000256" key="4">
    <source>
        <dbReference type="ARBA" id="ARBA00023204"/>
    </source>
</evidence>
<dbReference type="Pfam" id="PF09302">
    <property type="entry name" value="XLF"/>
    <property type="match status" value="1"/>
</dbReference>
<sequence length="552" mass="60283">MACWRLLPLTDCPKDQYVPQLLIKPEFGSHEYTVFLTDLGNIWSETLDLDGIMERASQEGSPIEVSKQDTNQLAILLDHLQASLTRADDTSCRVTRDNADGITLHTTTRLPEPLGPLRWKFILQKKTPVALKNELILPLLVSSHIQHERVSGLVATIKEKDRAIARLLDQYESSNLDLASAFPSIAGSKPGRRLVKREQAARHVPALEPFHEEVWRKDTGQLRDAEVSTLGLFQEALVHSTPRVPHRLLSGSGDPHWWSAIPAVLQHPQASKDAKPTPPKQAPRPKRTPSPASSEEDTEDEFETHENFHLRNLLGRRLQQPPEEIVQEKLPIVEASEGETTTDDEDLDAAPQRPSQNLSQPQKLPTVNTVHKHSPSSSPQPSAPPVQKSKGFKIGGAKAKREVVGPPASTSSDNGTPLEGTTSIGNDSMPSRLKAETGSISAGQKTPKKAFKIGGKHKDAKESGPAPGLEGGGLDGPVDKNKEAALPGLMAASTTRARDVSTPAVAGGQAGAAVEEEHEETAEEKAGRKRHELKRKNEELAKKQAQKKKKRF</sequence>
<feature type="compositionally biased region" description="Basic residues" evidence="8">
    <location>
        <begin position="446"/>
        <end position="455"/>
    </location>
</feature>
<dbReference type="InterPro" id="IPR053829">
    <property type="entry name" value="XLF-like_CC"/>
</dbReference>
<dbReference type="Pfam" id="PF21928">
    <property type="entry name" value="XLF_CC"/>
    <property type="match status" value="1"/>
</dbReference>
<keyword evidence="2" id="KW-0227">DNA damage</keyword>
<feature type="region of interest" description="Disordered" evidence="8">
    <location>
        <begin position="268"/>
        <end position="306"/>
    </location>
</feature>
<dbReference type="Proteomes" id="UP000193144">
    <property type="component" value="Unassembled WGS sequence"/>
</dbReference>
<evidence type="ECO:0000256" key="3">
    <source>
        <dbReference type="ARBA" id="ARBA00023125"/>
    </source>
</evidence>
<keyword evidence="4" id="KW-0234">DNA repair</keyword>
<keyword evidence="3" id="KW-0238">DNA-binding</keyword>
<dbReference type="Gene3D" id="2.170.210.10">
    <property type="entry name" value="DNA double-strand break repair and VJ recombination XRCC4, N-terminal"/>
    <property type="match status" value="1"/>
</dbReference>
<name>A0A1Y1ZA18_9PLEO</name>
<keyword evidence="12" id="KW-1185">Reference proteome</keyword>
<feature type="compositionally biased region" description="Acidic residues" evidence="8">
    <location>
        <begin position="336"/>
        <end position="348"/>
    </location>
</feature>
<evidence type="ECO:0000313" key="12">
    <source>
        <dbReference type="Proteomes" id="UP000193144"/>
    </source>
</evidence>
<comment type="subcellular location">
    <subcellularLocation>
        <location evidence="1">Nucleus</location>
    </subcellularLocation>
</comment>
<feature type="compositionally biased region" description="Low complexity" evidence="8">
    <location>
        <begin position="504"/>
        <end position="513"/>
    </location>
</feature>
<protein>
    <recommendedName>
        <fullName evidence="7">Non-homologous end-joining factor 1</fullName>
    </recommendedName>
</protein>
<organism evidence="11 12">
    <name type="scientific">Clohesyomyces aquaticus</name>
    <dbReference type="NCBI Taxonomy" id="1231657"/>
    <lineage>
        <taxon>Eukaryota</taxon>
        <taxon>Fungi</taxon>
        <taxon>Dikarya</taxon>
        <taxon>Ascomycota</taxon>
        <taxon>Pezizomycotina</taxon>
        <taxon>Dothideomycetes</taxon>
        <taxon>Pleosporomycetidae</taxon>
        <taxon>Pleosporales</taxon>
        <taxon>Lindgomycetaceae</taxon>
        <taxon>Clohesyomyces</taxon>
    </lineage>
</organism>
<dbReference type="GO" id="GO:0045027">
    <property type="term" value="F:DNA end binding"/>
    <property type="evidence" value="ECO:0007669"/>
    <property type="project" value="TreeGrafter"/>
</dbReference>
<evidence type="ECO:0000256" key="6">
    <source>
        <dbReference type="ARBA" id="ARBA00025747"/>
    </source>
</evidence>
<comment type="caution">
    <text evidence="11">The sequence shown here is derived from an EMBL/GenBank/DDBJ whole genome shotgun (WGS) entry which is preliminary data.</text>
</comment>
<dbReference type="GO" id="GO:0032807">
    <property type="term" value="C:DNA ligase IV complex"/>
    <property type="evidence" value="ECO:0007669"/>
    <property type="project" value="TreeGrafter"/>
</dbReference>
<dbReference type="GO" id="GO:0006303">
    <property type="term" value="P:double-strand break repair via nonhomologous end joining"/>
    <property type="evidence" value="ECO:0007669"/>
    <property type="project" value="TreeGrafter"/>
</dbReference>
<accession>A0A1Y1ZA18</accession>
<dbReference type="STRING" id="1231657.A0A1Y1ZA18"/>
<evidence type="ECO:0000256" key="8">
    <source>
        <dbReference type="SAM" id="MobiDB-lite"/>
    </source>
</evidence>
<dbReference type="CDD" id="cd22285">
    <property type="entry name" value="HD_XLF_N"/>
    <property type="match status" value="1"/>
</dbReference>
<reference evidence="11 12" key="1">
    <citation type="submission" date="2016-07" db="EMBL/GenBank/DDBJ databases">
        <title>Pervasive Adenine N6-methylation of Active Genes in Fungi.</title>
        <authorList>
            <consortium name="DOE Joint Genome Institute"/>
            <person name="Mondo S.J."/>
            <person name="Dannebaum R.O."/>
            <person name="Kuo R.C."/>
            <person name="Labutti K."/>
            <person name="Haridas S."/>
            <person name="Kuo A."/>
            <person name="Salamov A."/>
            <person name="Ahrendt S.R."/>
            <person name="Lipzen A."/>
            <person name="Sullivan W."/>
            <person name="Andreopoulos W.B."/>
            <person name="Clum A."/>
            <person name="Lindquist E."/>
            <person name="Daum C."/>
            <person name="Ramamoorthy G.K."/>
            <person name="Gryganskyi A."/>
            <person name="Culley D."/>
            <person name="Magnuson J.K."/>
            <person name="James T.Y."/>
            <person name="O'Malley M.A."/>
            <person name="Stajich J.E."/>
            <person name="Spatafora J.W."/>
            <person name="Visel A."/>
            <person name="Grigoriev I.V."/>
        </authorList>
    </citation>
    <scope>NUCLEOTIDE SEQUENCE [LARGE SCALE GENOMIC DNA]</scope>
    <source>
        <strain evidence="11 12">CBS 115471</strain>
    </source>
</reference>
<dbReference type="EMBL" id="MCFA01000113">
    <property type="protein sequence ID" value="ORY06877.1"/>
    <property type="molecule type" value="Genomic_DNA"/>
</dbReference>
<feature type="domain" description="XLF-like N-terminal" evidence="9">
    <location>
        <begin position="4"/>
        <end position="125"/>
    </location>
</feature>
<feature type="region of interest" description="Disordered" evidence="8">
    <location>
        <begin position="328"/>
        <end position="552"/>
    </location>
</feature>